<dbReference type="OrthoDB" id="823984at2"/>
<proteinExistence type="predicted"/>
<evidence type="ECO:0000313" key="2">
    <source>
        <dbReference type="Proteomes" id="UP000248882"/>
    </source>
</evidence>
<gene>
    <name evidence="1" type="ORF">LV85_02913</name>
</gene>
<dbReference type="Pfam" id="PF15869">
    <property type="entry name" value="TolB_like"/>
    <property type="match status" value="1"/>
</dbReference>
<reference evidence="1 2" key="1">
    <citation type="submission" date="2018-06" db="EMBL/GenBank/DDBJ databases">
        <title>Genomic Encyclopedia of Archaeal and Bacterial Type Strains, Phase II (KMG-II): from individual species to whole genera.</title>
        <authorList>
            <person name="Goeker M."/>
        </authorList>
    </citation>
    <scope>NUCLEOTIDE SEQUENCE [LARGE SCALE GENOMIC DNA]</scope>
    <source>
        <strain evidence="1 2">DSM 19830</strain>
    </source>
</reference>
<dbReference type="EMBL" id="QKZT01000013">
    <property type="protein sequence ID" value="PZX49850.1"/>
    <property type="molecule type" value="Genomic_DNA"/>
</dbReference>
<dbReference type="InterPro" id="IPR011044">
    <property type="entry name" value="Quino_amine_DH_bsu"/>
</dbReference>
<evidence type="ECO:0000313" key="1">
    <source>
        <dbReference type="EMBL" id="PZX49850.1"/>
    </source>
</evidence>
<name>A0A2W7QUS9_9BACT</name>
<sequence length="374" mass="43292">MKNFIKYTILYSLNIIFIFACSQKDNVESTLTTIEKSDFPQTIKLENPDKILDDDAFHHFKIFVIDTVLLTTSLVGDYHYNAFQINTLDFLGSFGVRGEAPEEWTMPVTMSGQYETSKDGLNLWFYDYLKGHFSKINLTKTLNSNSLNPIIDETVSLDTKKFPFTNLFYVSEEKIIGDSWISESDRRRIKSFNPKTEEVKKSELFPTMKNTNKLPAEVLNSFYTSSFRKHPTKPLFVQAMFVFNRIDIFNENLQVVKTIVGGDNGLDDYYDGAEVDLKSDFLLGKIQGYDGVTTTSDYIFALEMNVKTKDQIKPKDSYVRVYDWSGKPLCLLQFEHPIVGLAVDEKRGMFYITDYENESVLRYNIKNLMDEWNN</sequence>
<dbReference type="SUPFAM" id="SSF50969">
    <property type="entry name" value="YVTN repeat-like/Quinoprotein amine dehydrogenase"/>
    <property type="match status" value="1"/>
</dbReference>
<dbReference type="PROSITE" id="PS51257">
    <property type="entry name" value="PROKAR_LIPOPROTEIN"/>
    <property type="match status" value="1"/>
</dbReference>
<protein>
    <submittedName>
        <fullName evidence="1">TolB-like protein</fullName>
    </submittedName>
</protein>
<accession>A0A2W7QUS9</accession>
<dbReference type="RefSeq" id="WP_111320649.1">
    <property type="nucleotide sequence ID" value="NZ_QKZT01000013.1"/>
</dbReference>
<organism evidence="1 2">
    <name type="scientific">Algoriphagus chordae</name>
    <dbReference type="NCBI Taxonomy" id="237019"/>
    <lineage>
        <taxon>Bacteria</taxon>
        <taxon>Pseudomonadati</taxon>
        <taxon>Bacteroidota</taxon>
        <taxon>Cytophagia</taxon>
        <taxon>Cytophagales</taxon>
        <taxon>Cyclobacteriaceae</taxon>
        <taxon>Algoriphagus</taxon>
    </lineage>
</organism>
<dbReference type="AlphaFoldDB" id="A0A2W7QUS9"/>
<comment type="caution">
    <text evidence="1">The sequence shown here is derived from an EMBL/GenBank/DDBJ whole genome shotgun (WGS) entry which is preliminary data.</text>
</comment>
<keyword evidence="2" id="KW-1185">Reference proteome</keyword>
<dbReference type="Proteomes" id="UP000248882">
    <property type="component" value="Unassembled WGS sequence"/>
</dbReference>